<evidence type="ECO:0000313" key="4">
    <source>
        <dbReference type="Proteomes" id="UP000299102"/>
    </source>
</evidence>
<feature type="region of interest" description="Disordered" evidence="1">
    <location>
        <begin position="116"/>
        <end position="205"/>
    </location>
</feature>
<feature type="compositionally biased region" description="Low complexity" evidence="1">
    <location>
        <begin position="184"/>
        <end position="195"/>
    </location>
</feature>
<dbReference type="AlphaFoldDB" id="A0A4C1V786"/>
<sequence>MLLTIQVDMKDNTKMNIAMWCGFLVTGFMFAVTTLLAAYRYGKNVQANILQEIVRYTKLILEEDVDVEPQQVFIEPTDSAVLSDEDQGGFINKLTGRQLGARCEVILAGKSKDRVRRLKATTSKTVKSYSKPQLGSSGNQTSRNRGRGLFQRRSGGRRGGRPRGRYSESTIGRITNRTSDHSTDSSSNESDTDSSGEQTSKKPKTRTWIHKDLSIELPLFSEGYYSSFKEKTPLEMVELFLGDAVIKLLVEQSNKYAAFLNCPDPKITHDEKSWTSTQLDIKVLQKSNKAPMQNVGLCAACNYQFHT</sequence>
<reference evidence="3 4" key="1">
    <citation type="journal article" date="2019" name="Commun. Biol.">
        <title>The bagworm genome reveals a unique fibroin gene that provides high tensile strength.</title>
        <authorList>
            <person name="Kono N."/>
            <person name="Nakamura H."/>
            <person name="Ohtoshi R."/>
            <person name="Tomita M."/>
            <person name="Numata K."/>
            <person name="Arakawa K."/>
        </authorList>
    </citation>
    <scope>NUCLEOTIDE SEQUENCE [LARGE SCALE GENOMIC DNA]</scope>
</reference>
<keyword evidence="2" id="KW-0812">Transmembrane</keyword>
<dbReference type="EMBL" id="BGZK01000285">
    <property type="protein sequence ID" value="GBP34157.1"/>
    <property type="molecule type" value="Genomic_DNA"/>
</dbReference>
<proteinExistence type="predicted"/>
<keyword evidence="4" id="KW-1185">Reference proteome</keyword>
<organism evidence="3 4">
    <name type="scientific">Eumeta variegata</name>
    <name type="common">Bagworm moth</name>
    <name type="synonym">Eumeta japonica</name>
    <dbReference type="NCBI Taxonomy" id="151549"/>
    <lineage>
        <taxon>Eukaryota</taxon>
        <taxon>Metazoa</taxon>
        <taxon>Ecdysozoa</taxon>
        <taxon>Arthropoda</taxon>
        <taxon>Hexapoda</taxon>
        <taxon>Insecta</taxon>
        <taxon>Pterygota</taxon>
        <taxon>Neoptera</taxon>
        <taxon>Endopterygota</taxon>
        <taxon>Lepidoptera</taxon>
        <taxon>Glossata</taxon>
        <taxon>Ditrysia</taxon>
        <taxon>Tineoidea</taxon>
        <taxon>Psychidae</taxon>
        <taxon>Oiketicinae</taxon>
        <taxon>Eumeta</taxon>
    </lineage>
</organism>
<protein>
    <submittedName>
        <fullName evidence="3">Uncharacterized protein</fullName>
    </submittedName>
</protein>
<gene>
    <name evidence="3" type="ORF">EVAR_30708_1</name>
</gene>
<name>A0A4C1V786_EUMVA</name>
<dbReference type="Proteomes" id="UP000299102">
    <property type="component" value="Unassembled WGS sequence"/>
</dbReference>
<dbReference type="OrthoDB" id="6932429at2759"/>
<evidence type="ECO:0000313" key="3">
    <source>
        <dbReference type="EMBL" id="GBP34157.1"/>
    </source>
</evidence>
<feature type="compositionally biased region" description="Basic residues" evidence="1">
    <location>
        <begin position="154"/>
        <end position="164"/>
    </location>
</feature>
<comment type="caution">
    <text evidence="3">The sequence shown here is derived from an EMBL/GenBank/DDBJ whole genome shotgun (WGS) entry which is preliminary data.</text>
</comment>
<accession>A0A4C1V786</accession>
<evidence type="ECO:0000256" key="2">
    <source>
        <dbReference type="SAM" id="Phobius"/>
    </source>
</evidence>
<feature type="compositionally biased region" description="Polar residues" evidence="1">
    <location>
        <begin position="120"/>
        <end position="143"/>
    </location>
</feature>
<feature type="transmembrane region" description="Helical" evidence="2">
    <location>
        <begin position="17"/>
        <end position="39"/>
    </location>
</feature>
<keyword evidence="2" id="KW-1133">Transmembrane helix</keyword>
<evidence type="ECO:0000256" key="1">
    <source>
        <dbReference type="SAM" id="MobiDB-lite"/>
    </source>
</evidence>
<keyword evidence="2" id="KW-0472">Membrane</keyword>